<evidence type="ECO:0000313" key="2">
    <source>
        <dbReference type="EMBL" id="OWK37952.1"/>
    </source>
</evidence>
<feature type="signal peptide" evidence="1">
    <location>
        <begin position="1"/>
        <end position="21"/>
    </location>
</feature>
<keyword evidence="3" id="KW-1185">Reference proteome</keyword>
<evidence type="ECO:0000313" key="3">
    <source>
        <dbReference type="Proteomes" id="UP000214646"/>
    </source>
</evidence>
<reference evidence="3" key="1">
    <citation type="submission" date="2017-06" db="EMBL/GenBank/DDBJ databases">
        <title>Genome analysis of Fimbriiglobus ruber SP5, the first member of the order Planctomycetales with confirmed chitinolytic capability.</title>
        <authorList>
            <person name="Ravin N.V."/>
            <person name="Rakitin A.L."/>
            <person name="Ivanova A.A."/>
            <person name="Beletsky A.V."/>
            <person name="Kulichevskaya I.S."/>
            <person name="Mardanov A.V."/>
            <person name="Dedysh S.N."/>
        </authorList>
    </citation>
    <scope>NUCLEOTIDE SEQUENCE [LARGE SCALE GENOMIC DNA]</scope>
    <source>
        <strain evidence="3">SP5</strain>
    </source>
</reference>
<keyword evidence="1" id="KW-0732">Signal</keyword>
<accession>A0A225D914</accession>
<name>A0A225D914_9BACT</name>
<feature type="chain" id="PRO_5013166586" evidence="1">
    <location>
        <begin position="22"/>
        <end position="255"/>
    </location>
</feature>
<organism evidence="2 3">
    <name type="scientific">Fimbriiglobus ruber</name>
    <dbReference type="NCBI Taxonomy" id="1908690"/>
    <lineage>
        <taxon>Bacteria</taxon>
        <taxon>Pseudomonadati</taxon>
        <taxon>Planctomycetota</taxon>
        <taxon>Planctomycetia</taxon>
        <taxon>Gemmatales</taxon>
        <taxon>Gemmataceae</taxon>
        <taxon>Fimbriiglobus</taxon>
    </lineage>
</organism>
<proteinExistence type="predicted"/>
<comment type="caution">
    <text evidence="2">The sequence shown here is derived from an EMBL/GenBank/DDBJ whole genome shotgun (WGS) entry which is preliminary data.</text>
</comment>
<sequence length="255" mass="27486">MTRLLMAVALVAGIGGLTALAQGPGGGRGGFGFGGGPTTLLRTKIVKEDLKVTDEQDTKIQAWAKEFATKTRETMTEKLKDVPMDERFQKMAEITAENNKTAYTELSSILKPEQITRLKQIGVQVAGARAFRDPEVVAALKLTDDQKDKVKDTLAASAKESQELRTEYGLGGGRQGGGKGKGKAAVDADKMKEYQKKNELITKETLTKVAATLTDDQKKTWQTLSGETFDVAKLQTEMAAQGGFGGGGRKKKEEN</sequence>
<evidence type="ECO:0000256" key="1">
    <source>
        <dbReference type="SAM" id="SignalP"/>
    </source>
</evidence>
<dbReference type="EMBL" id="NIDE01000014">
    <property type="protein sequence ID" value="OWK37952.1"/>
    <property type="molecule type" value="Genomic_DNA"/>
</dbReference>
<protein>
    <submittedName>
        <fullName evidence="2">Uncharacterized protein</fullName>
    </submittedName>
</protein>
<dbReference type="Proteomes" id="UP000214646">
    <property type="component" value="Unassembled WGS sequence"/>
</dbReference>
<gene>
    <name evidence="2" type="ORF">FRUB_07072</name>
</gene>
<dbReference type="AlphaFoldDB" id="A0A225D914"/>